<name>A0A4R0TXI8_BIFLL</name>
<evidence type="ECO:0000313" key="2">
    <source>
        <dbReference type="Proteomes" id="UP000292751"/>
    </source>
</evidence>
<evidence type="ECO:0000313" key="1">
    <source>
        <dbReference type="EMBL" id="TCE96002.1"/>
    </source>
</evidence>
<reference evidence="1 2" key="1">
    <citation type="journal article" date="2018" name="Sci. Rep.">
        <title>Genomic diversity and distribution of Bifidobacterium longum subsp. longum across the human lifespan.</title>
        <authorList>
            <person name="Odamaki T."/>
            <person name="Bottacini F."/>
            <person name="Kato K."/>
            <person name="Mitsuyama E."/>
            <person name="Yoshida K."/>
            <person name="Horigome A."/>
            <person name="Xiao J.Z."/>
            <person name="van Sinderen D."/>
        </authorList>
    </citation>
    <scope>NUCLEOTIDE SEQUENCE [LARGE SCALE GENOMIC DNA]</scope>
    <source>
        <strain evidence="1 2">MCC10076</strain>
    </source>
</reference>
<gene>
    <name evidence="1" type="ORF">MCC10076_1894</name>
</gene>
<proteinExistence type="predicted"/>
<dbReference type="AlphaFoldDB" id="A0A4R0TXI8"/>
<dbReference type="Proteomes" id="UP000292751">
    <property type="component" value="Unassembled WGS sequence"/>
</dbReference>
<evidence type="ECO:0008006" key="3">
    <source>
        <dbReference type="Google" id="ProtNLM"/>
    </source>
</evidence>
<accession>A0A4R0TXI8</accession>
<protein>
    <recommendedName>
        <fullName evidence="3">XRE family transcriptional regulator</fullName>
    </recommendedName>
</protein>
<dbReference type="RefSeq" id="WP_117778369.1">
    <property type="nucleotide sequence ID" value="NZ_JBPFIP010000025.1"/>
</dbReference>
<sequence length="74" mass="8088">MEGLFISPKFFAELEKTRNLSHSAFVAACGLTEQRYEELANGGTPTVMEVINIVTSFQLTDGVPVMPLTQKLVA</sequence>
<organism evidence="1 2">
    <name type="scientific">Bifidobacterium longum subsp. longum</name>
    <dbReference type="NCBI Taxonomy" id="1679"/>
    <lineage>
        <taxon>Bacteria</taxon>
        <taxon>Bacillati</taxon>
        <taxon>Actinomycetota</taxon>
        <taxon>Actinomycetes</taxon>
        <taxon>Bifidobacteriales</taxon>
        <taxon>Bifidobacteriaceae</taxon>
        <taxon>Bifidobacterium</taxon>
    </lineage>
</organism>
<comment type="caution">
    <text evidence="1">The sequence shown here is derived from an EMBL/GenBank/DDBJ whole genome shotgun (WGS) entry which is preliminary data.</text>
</comment>
<dbReference type="EMBL" id="SHRX01000032">
    <property type="protein sequence ID" value="TCE96002.1"/>
    <property type="molecule type" value="Genomic_DNA"/>
</dbReference>